<dbReference type="Proteomes" id="UP000831537">
    <property type="component" value="Chromosome"/>
</dbReference>
<proteinExistence type="predicted"/>
<dbReference type="Pfam" id="PF02810">
    <property type="entry name" value="SEC-C"/>
    <property type="match status" value="1"/>
</dbReference>
<protein>
    <submittedName>
        <fullName evidence="1">SEC-C domain-containing protein</fullName>
    </submittedName>
</protein>
<dbReference type="InterPro" id="IPR004027">
    <property type="entry name" value="SEC_C_motif"/>
</dbReference>
<dbReference type="RefSeq" id="WP_244740394.1">
    <property type="nucleotide sequence ID" value="NZ_CP095071.1"/>
</dbReference>
<accession>A0ABY4GH51</accession>
<keyword evidence="2" id="KW-1185">Reference proteome</keyword>
<gene>
    <name evidence="1" type="ORF">MUN87_11945</name>
</gene>
<organism evidence="1 2">
    <name type="scientific">Gracilibacillus salinarum</name>
    <dbReference type="NCBI Taxonomy" id="2932255"/>
    <lineage>
        <taxon>Bacteria</taxon>
        <taxon>Bacillati</taxon>
        <taxon>Bacillota</taxon>
        <taxon>Bacilli</taxon>
        <taxon>Bacillales</taxon>
        <taxon>Bacillaceae</taxon>
        <taxon>Gracilibacillus</taxon>
    </lineage>
</organism>
<dbReference type="PANTHER" id="PTHR33747">
    <property type="entry name" value="UPF0225 PROTEIN SCO1677"/>
    <property type="match status" value="1"/>
</dbReference>
<dbReference type="SUPFAM" id="SSF103642">
    <property type="entry name" value="Sec-C motif"/>
    <property type="match status" value="1"/>
</dbReference>
<sequence>MIEDTPIRKPIEKMRQHADEILSPSMSLAEILNKYPKKDLDKIRNSWNLTGLSQLKKGELVEVLAEKIPEMFWQKAYSWDEDLMKRLKKVITFKGKKDLVGMPFFAERYLCTHGIIFPEVVNGEEVLILPEQLEQFVEALLVDPEIREIHKRNKEWRQLTYGLLHFYGTLDAAQLYKMLENYTNTKVDAYELVSVLPEMNAFHDDFIMDEHGLSDMLVQDPEWVKAEHNRRPDVDFYPFSKAKLIEANKPFYTETNQSYRKFVSFITKHYDIDKLDAAEIVDECVVQINYGKSLGEVMEFLSEAFEFEGRDSLQSFTAQVVQLMNNTRQWILKGHTPMELRGKDDPTIIPFSQKKAKNNKTVTKTKVGRNDPCPCGSGKKYKKCCGR</sequence>
<name>A0ABY4GH51_9BACI</name>
<evidence type="ECO:0000313" key="1">
    <source>
        <dbReference type="EMBL" id="UOQ83474.1"/>
    </source>
</evidence>
<dbReference type="PANTHER" id="PTHR33747:SF1">
    <property type="entry name" value="ADENYLATE CYCLASE-ASSOCIATED CAP C-TERMINAL DOMAIN-CONTAINING PROTEIN"/>
    <property type="match status" value="1"/>
</dbReference>
<dbReference type="EMBL" id="CP095071">
    <property type="protein sequence ID" value="UOQ83474.1"/>
    <property type="molecule type" value="Genomic_DNA"/>
</dbReference>
<evidence type="ECO:0000313" key="2">
    <source>
        <dbReference type="Proteomes" id="UP000831537"/>
    </source>
</evidence>
<reference evidence="1 2" key="1">
    <citation type="submission" date="2022-04" db="EMBL/GenBank/DDBJ databases">
        <title>Gracilibacillus sp. isolated from saltern.</title>
        <authorList>
            <person name="Won M."/>
            <person name="Lee C.-M."/>
            <person name="Woen H.-Y."/>
            <person name="Kwon S.-W."/>
        </authorList>
    </citation>
    <scope>NUCLEOTIDE SEQUENCE [LARGE SCALE GENOMIC DNA]</scope>
    <source>
        <strain evidence="1 2">SSPM10-3</strain>
    </source>
</reference>
<dbReference type="Gene3D" id="3.10.450.50">
    <property type="match status" value="1"/>
</dbReference>